<proteinExistence type="predicted"/>
<comment type="caution">
    <text evidence="2">The sequence shown here is derived from an EMBL/GenBank/DDBJ whole genome shotgun (WGS) entry which is preliminary data.</text>
</comment>
<gene>
    <name evidence="2" type="ORF">EJ04DRAFT_569609</name>
</gene>
<sequence length="118" mass="12349">MILKVLAISALLAFTTATAGASLPRQGQMVNSIRDDKVLFALDVYQGSDTCDSNPKIVISKGDCKNRTADAGSSVEILAGKQVVGYTEPGCSGDVVEVPWEQGCVAVEVTIQSWGKAS</sequence>
<keyword evidence="3" id="KW-1185">Reference proteome</keyword>
<protein>
    <submittedName>
        <fullName evidence="2">Uncharacterized protein</fullName>
    </submittedName>
</protein>
<feature type="chain" id="PRO_5040511645" evidence="1">
    <location>
        <begin position="22"/>
        <end position="118"/>
    </location>
</feature>
<keyword evidence="1" id="KW-0732">Signal</keyword>
<feature type="signal peptide" evidence="1">
    <location>
        <begin position="1"/>
        <end position="21"/>
    </location>
</feature>
<dbReference type="EMBL" id="ML996284">
    <property type="protein sequence ID" value="KAF2728354.1"/>
    <property type="molecule type" value="Genomic_DNA"/>
</dbReference>
<organism evidence="2 3">
    <name type="scientific">Polyplosphaeria fusca</name>
    <dbReference type="NCBI Taxonomy" id="682080"/>
    <lineage>
        <taxon>Eukaryota</taxon>
        <taxon>Fungi</taxon>
        <taxon>Dikarya</taxon>
        <taxon>Ascomycota</taxon>
        <taxon>Pezizomycotina</taxon>
        <taxon>Dothideomycetes</taxon>
        <taxon>Pleosporomycetidae</taxon>
        <taxon>Pleosporales</taxon>
        <taxon>Tetraplosphaeriaceae</taxon>
        <taxon>Polyplosphaeria</taxon>
    </lineage>
</organism>
<dbReference type="Proteomes" id="UP000799444">
    <property type="component" value="Unassembled WGS sequence"/>
</dbReference>
<evidence type="ECO:0000313" key="2">
    <source>
        <dbReference type="EMBL" id="KAF2728354.1"/>
    </source>
</evidence>
<evidence type="ECO:0000313" key="3">
    <source>
        <dbReference type="Proteomes" id="UP000799444"/>
    </source>
</evidence>
<reference evidence="2" key="1">
    <citation type="journal article" date="2020" name="Stud. Mycol.">
        <title>101 Dothideomycetes genomes: a test case for predicting lifestyles and emergence of pathogens.</title>
        <authorList>
            <person name="Haridas S."/>
            <person name="Albert R."/>
            <person name="Binder M."/>
            <person name="Bloem J."/>
            <person name="Labutti K."/>
            <person name="Salamov A."/>
            <person name="Andreopoulos B."/>
            <person name="Baker S."/>
            <person name="Barry K."/>
            <person name="Bills G."/>
            <person name="Bluhm B."/>
            <person name="Cannon C."/>
            <person name="Castanera R."/>
            <person name="Culley D."/>
            <person name="Daum C."/>
            <person name="Ezra D."/>
            <person name="Gonzalez J."/>
            <person name="Henrissat B."/>
            <person name="Kuo A."/>
            <person name="Liang C."/>
            <person name="Lipzen A."/>
            <person name="Lutzoni F."/>
            <person name="Magnuson J."/>
            <person name="Mondo S."/>
            <person name="Nolan M."/>
            <person name="Ohm R."/>
            <person name="Pangilinan J."/>
            <person name="Park H.-J."/>
            <person name="Ramirez L."/>
            <person name="Alfaro M."/>
            <person name="Sun H."/>
            <person name="Tritt A."/>
            <person name="Yoshinaga Y."/>
            <person name="Zwiers L.-H."/>
            <person name="Turgeon B."/>
            <person name="Goodwin S."/>
            <person name="Spatafora J."/>
            <person name="Crous P."/>
            <person name="Grigoriev I."/>
        </authorList>
    </citation>
    <scope>NUCLEOTIDE SEQUENCE</scope>
    <source>
        <strain evidence="2">CBS 125425</strain>
    </source>
</reference>
<accession>A0A9P4UVM0</accession>
<dbReference type="AlphaFoldDB" id="A0A9P4UVM0"/>
<evidence type="ECO:0000256" key="1">
    <source>
        <dbReference type="SAM" id="SignalP"/>
    </source>
</evidence>
<name>A0A9P4UVM0_9PLEO</name>